<dbReference type="EMBL" id="JBGMEL010000011">
    <property type="protein sequence ID" value="MFA0791307.1"/>
    <property type="molecule type" value="Genomic_DNA"/>
</dbReference>
<organism evidence="2 3">
    <name type="scientific">Microbulbifer echini</name>
    <dbReference type="NCBI Taxonomy" id="1529067"/>
    <lineage>
        <taxon>Bacteria</taxon>
        <taxon>Pseudomonadati</taxon>
        <taxon>Pseudomonadota</taxon>
        <taxon>Gammaproteobacteria</taxon>
        <taxon>Cellvibrionales</taxon>
        <taxon>Microbulbiferaceae</taxon>
        <taxon>Microbulbifer</taxon>
    </lineage>
</organism>
<protein>
    <recommendedName>
        <fullName evidence="4">Carboxypeptidase regulatory-like domain-containing protein</fullName>
    </recommendedName>
</protein>
<proteinExistence type="predicted"/>
<comment type="caution">
    <text evidence="2">The sequence shown here is derived from an EMBL/GenBank/DDBJ whole genome shotgun (WGS) entry which is preliminary data.</text>
</comment>
<sequence length="665" mass="73660">MRRYGLFRLIGVCALCVLTACSGGNGGNGGNGDSEDREGAAENTVRLTIEGKVVDGPVSNAQIDFVIGDTQVSTESDSKGNYSIAIEVLEGEAENIVKAVAYSPDNGRVEFVSLMGSITSLVEYAGEDGVLEQSEHYAVNISSISTSISALLEEGSNSEVNSESSLQKALKKIDAERAFSTAASIKFMLEYSEKGISLPSDIQTTYGYAKSFELSAKYVSMMDMQFSELFNDIKAGIVNDTNLVSLFPNQITSVADTYYFDSLESQLTLSEDGTGVYSYSGGSIDLNWFQETDGIRLDFKDSIFGMEETIIDGESIYTDLKRKPSRLFWMLDGKTQGIMVIEVSDTLSYPYHDDIPESTKVRYIADTAVRSAGLLNPKDVLLIGRDYSFPTSVRNGEVVDSDNSDAVLYFTALSLKLSGDFENGGSAIIKEPTITGSGERAENLSSGEWIVDDKNRLIINLSDGSQFIYSLLNLSEKDEVIFSSVLTKSENDEDKALFDPILLKQVMGWTDNDVIGQYSGGSDFHSPLSRYLQDFKADGTMDLDNSRDSNGNGVLEDSEITKNTWRWKLSDNGNLLIREYKTKNRTDCLPEIWDTEDGAECVLYRAREWELYQVDKDNRYWFKQYLDSFSDYQRETLSGIDDPGGHLLLSGYIMNTNREKFSSVK</sequence>
<evidence type="ECO:0000313" key="2">
    <source>
        <dbReference type="EMBL" id="MFA0791307.1"/>
    </source>
</evidence>
<reference evidence="2 3" key="1">
    <citation type="submission" date="2024-08" db="EMBL/GenBank/DDBJ databases">
        <authorList>
            <person name="Ishaq N."/>
        </authorList>
    </citation>
    <scope>NUCLEOTIDE SEQUENCE [LARGE SCALE GENOMIC DNA]</scope>
    <source>
        <strain evidence="2 3">JCM 30400</strain>
    </source>
</reference>
<feature type="signal peptide" evidence="1">
    <location>
        <begin position="1"/>
        <end position="26"/>
    </location>
</feature>
<keyword evidence="3" id="KW-1185">Reference proteome</keyword>
<evidence type="ECO:0000313" key="3">
    <source>
        <dbReference type="Proteomes" id="UP001569414"/>
    </source>
</evidence>
<accession>A0ABV4NP37</accession>
<feature type="chain" id="PRO_5047458968" description="Carboxypeptidase regulatory-like domain-containing protein" evidence="1">
    <location>
        <begin position="27"/>
        <end position="665"/>
    </location>
</feature>
<evidence type="ECO:0008006" key="4">
    <source>
        <dbReference type="Google" id="ProtNLM"/>
    </source>
</evidence>
<dbReference type="Proteomes" id="UP001569414">
    <property type="component" value="Unassembled WGS sequence"/>
</dbReference>
<name>A0ABV4NP37_9GAMM</name>
<gene>
    <name evidence="2" type="ORF">ACCI51_12190</name>
</gene>
<dbReference type="PROSITE" id="PS51257">
    <property type="entry name" value="PROKAR_LIPOPROTEIN"/>
    <property type="match status" value="1"/>
</dbReference>
<keyword evidence="1" id="KW-0732">Signal</keyword>
<evidence type="ECO:0000256" key="1">
    <source>
        <dbReference type="SAM" id="SignalP"/>
    </source>
</evidence>
<dbReference type="RefSeq" id="WP_371843786.1">
    <property type="nucleotide sequence ID" value="NZ_JBGMEL010000011.1"/>
</dbReference>